<name>A0A848LD96_9BACT</name>
<evidence type="ECO:0000313" key="2">
    <source>
        <dbReference type="EMBL" id="NMO14231.1"/>
    </source>
</evidence>
<evidence type="ECO:0000256" key="1">
    <source>
        <dbReference type="SAM" id="MobiDB-lite"/>
    </source>
</evidence>
<proteinExistence type="predicted"/>
<comment type="caution">
    <text evidence="2">The sequence shown here is derived from an EMBL/GenBank/DDBJ whole genome shotgun (WGS) entry which is preliminary data.</text>
</comment>
<dbReference type="Proteomes" id="UP000518300">
    <property type="component" value="Unassembled WGS sequence"/>
</dbReference>
<accession>A0A848LD96</accession>
<sequence>MTTCPGPQRPGQSSSRIQPPRIASSLPWRRSHGGNQYAGVPQGPYSLRTGSNDILTDARHVEPDSDEIGRWR</sequence>
<organism evidence="2 3">
    <name type="scientific">Pyxidicoccus fallax</name>
    <dbReference type="NCBI Taxonomy" id="394095"/>
    <lineage>
        <taxon>Bacteria</taxon>
        <taxon>Pseudomonadati</taxon>
        <taxon>Myxococcota</taxon>
        <taxon>Myxococcia</taxon>
        <taxon>Myxococcales</taxon>
        <taxon>Cystobacterineae</taxon>
        <taxon>Myxococcaceae</taxon>
        <taxon>Pyxidicoccus</taxon>
    </lineage>
</organism>
<dbReference type="EMBL" id="JABBJJ010000014">
    <property type="protein sequence ID" value="NMO14231.1"/>
    <property type="molecule type" value="Genomic_DNA"/>
</dbReference>
<dbReference type="AlphaFoldDB" id="A0A848LD96"/>
<gene>
    <name evidence="2" type="ORF">HG543_05075</name>
</gene>
<keyword evidence="3" id="KW-1185">Reference proteome</keyword>
<protein>
    <submittedName>
        <fullName evidence="2">Uncharacterized protein</fullName>
    </submittedName>
</protein>
<feature type="region of interest" description="Disordered" evidence="1">
    <location>
        <begin position="1"/>
        <end position="72"/>
    </location>
</feature>
<feature type="compositionally biased region" description="Polar residues" evidence="1">
    <location>
        <begin position="1"/>
        <end position="17"/>
    </location>
</feature>
<evidence type="ECO:0000313" key="3">
    <source>
        <dbReference type="Proteomes" id="UP000518300"/>
    </source>
</evidence>
<feature type="compositionally biased region" description="Basic and acidic residues" evidence="1">
    <location>
        <begin position="56"/>
        <end position="72"/>
    </location>
</feature>
<dbReference type="RefSeq" id="WP_169343528.1">
    <property type="nucleotide sequence ID" value="NZ_JABBJJ010000014.1"/>
</dbReference>
<reference evidence="2 3" key="1">
    <citation type="submission" date="2020-04" db="EMBL/GenBank/DDBJ databases">
        <title>Draft genome of Pyxidicoccus fallax type strain.</title>
        <authorList>
            <person name="Whitworth D.E."/>
        </authorList>
    </citation>
    <scope>NUCLEOTIDE SEQUENCE [LARGE SCALE GENOMIC DNA]</scope>
    <source>
        <strain evidence="2 3">DSM 14698</strain>
    </source>
</reference>